<dbReference type="RefSeq" id="WP_011604811.1">
    <property type="nucleotide sequence ID" value="NC_008278.1"/>
</dbReference>
<keyword evidence="1" id="KW-0812">Transmembrane</keyword>
<dbReference type="Proteomes" id="UP000000657">
    <property type="component" value="Chromosome"/>
</dbReference>
<sequence>MILRPVWWNRVPAWTLTAFGLVLAAGAVLLSDPVLAVGAFVVLACGCLGWLTHRAASRILAASADTAA</sequence>
<proteinExistence type="predicted"/>
<organism evidence="2 3">
    <name type="scientific">Frankia alni (strain DSM 45986 / CECT 9034 / ACN14a)</name>
    <dbReference type="NCBI Taxonomy" id="326424"/>
    <lineage>
        <taxon>Bacteria</taxon>
        <taxon>Bacillati</taxon>
        <taxon>Actinomycetota</taxon>
        <taxon>Actinomycetes</taxon>
        <taxon>Frankiales</taxon>
        <taxon>Frankiaceae</taxon>
        <taxon>Frankia</taxon>
    </lineage>
</organism>
<dbReference type="STRING" id="326424.FRAAL3672"/>
<gene>
    <name evidence="2" type="ordered locus">FRAAL3672</name>
</gene>
<feature type="transmembrane region" description="Helical" evidence="1">
    <location>
        <begin position="34"/>
        <end position="51"/>
    </location>
</feature>
<keyword evidence="1" id="KW-0472">Membrane</keyword>
<dbReference type="OrthoDB" id="9937506at2"/>
<protein>
    <submittedName>
        <fullName evidence="2">Uncharacterized protein</fullName>
    </submittedName>
</protein>
<dbReference type="AlphaFoldDB" id="Q0RJJ7"/>
<dbReference type="HOGENOM" id="CLU_2787797_0_0_11"/>
<accession>Q0RJJ7</accession>
<evidence type="ECO:0000313" key="2">
    <source>
        <dbReference type="EMBL" id="CAJ62315.1"/>
    </source>
</evidence>
<evidence type="ECO:0000313" key="3">
    <source>
        <dbReference type="Proteomes" id="UP000000657"/>
    </source>
</evidence>
<dbReference type="EMBL" id="CT573213">
    <property type="protein sequence ID" value="CAJ62315.1"/>
    <property type="molecule type" value="Genomic_DNA"/>
</dbReference>
<keyword evidence="3" id="KW-1185">Reference proteome</keyword>
<keyword evidence="1" id="KW-1133">Transmembrane helix</keyword>
<evidence type="ECO:0000256" key="1">
    <source>
        <dbReference type="SAM" id="Phobius"/>
    </source>
</evidence>
<dbReference type="KEGG" id="fal:FRAAL3672"/>
<name>Q0RJJ7_FRAAA</name>
<reference evidence="2 3" key="1">
    <citation type="journal article" date="2007" name="Genome Res.">
        <title>Genome characteristics of facultatively symbiotic Frankia sp. strains reflect host range and host plant biogeography.</title>
        <authorList>
            <person name="Normand P."/>
            <person name="Lapierre P."/>
            <person name="Tisa L.S."/>
            <person name="Gogarten J.P."/>
            <person name="Alloisio N."/>
            <person name="Bagnarol E."/>
            <person name="Bassi C.A."/>
            <person name="Berry A.M."/>
            <person name="Bickhart D.M."/>
            <person name="Choisne N."/>
            <person name="Couloux A."/>
            <person name="Cournoyer B."/>
            <person name="Cruveiller S."/>
            <person name="Daubin V."/>
            <person name="Demange N."/>
            <person name="Francino M.P."/>
            <person name="Goltsman E."/>
            <person name="Huang Y."/>
            <person name="Kopp O.R."/>
            <person name="Labarre L."/>
            <person name="Lapidus A."/>
            <person name="Lavire C."/>
            <person name="Marechal J."/>
            <person name="Martinez M."/>
            <person name="Mastronunzio J.E."/>
            <person name="Mullin B.C."/>
            <person name="Niemann J."/>
            <person name="Pujic P."/>
            <person name="Rawnsley T."/>
            <person name="Rouy Z."/>
            <person name="Schenowitz C."/>
            <person name="Sellstedt A."/>
            <person name="Tavares F."/>
            <person name="Tomkins J.P."/>
            <person name="Vallenet D."/>
            <person name="Valverde C."/>
            <person name="Wall L.G."/>
            <person name="Wang Y."/>
            <person name="Medigue C."/>
            <person name="Benson D.R."/>
        </authorList>
    </citation>
    <scope>NUCLEOTIDE SEQUENCE [LARGE SCALE GENOMIC DNA]</scope>
    <source>
        <strain evidence="3">DSM 45986 / CECT 9034 / ACN14a</strain>
    </source>
</reference>